<keyword evidence="3" id="KW-1185">Reference proteome</keyword>
<feature type="region of interest" description="Disordered" evidence="1">
    <location>
        <begin position="1"/>
        <end position="27"/>
    </location>
</feature>
<gene>
    <name evidence="2" type="ORF">PTT_03640</name>
</gene>
<evidence type="ECO:0008006" key="4">
    <source>
        <dbReference type="Google" id="ProtNLM"/>
    </source>
</evidence>
<dbReference type="Proteomes" id="UP000001067">
    <property type="component" value="Unassembled WGS sequence"/>
</dbReference>
<proteinExistence type="predicted"/>
<organism evidence="3">
    <name type="scientific">Pyrenophora teres f. teres (strain 0-1)</name>
    <name type="common">Barley net blotch fungus</name>
    <name type="synonym">Drechslera teres f. teres</name>
    <dbReference type="NCBI Taxonomy" id="861557"/>
    <lineage>
        <taxon>Eukaryota</taxon>
        <taxon>Fungi</taxon>
        <taxon>Dikarya</taxon>
        <taxon>Ascomycota</taxon>
        <taxon>Pezizomycotina</taxon>
        <taxon>Dothideomycetes</taxon>
        <taxon>Pleosporomycetidae</taxon>
        <taxon>Pleosporales</taxon>
        <taxon>Pleosporineae</taxon>
        <taxon>Pleosporaceae</taxon>
        <taxon>Pyrenophora</taxon>
    </lineage>
</organism>
<evidence type="ECO:0000313" key="2">
    <source>
        <dbReference type="EMBL" id="EFQ96003.1"/>
    </source>
</evidence>
<dbReference type="HOGENOM" id="CLU_141740_0_0_1"/>
<evidence type="ECO:0000313" key="3">
    <source>
        <dbReference type="Proteomes" id="UP000001067"/>
    </source>
</evidence>
<dbReference type="InterPro" id="IPR010424">
    <property type="entry name" value="EutQ"/>
</dbReference>
<feature type="compositionally biased region" description="Polar residues" evidence="1">
    <location>
        <begin position="1"/>
        <end position="20"/>
    </location>
</feature>
<dbReference type="eggNOG" id="ENOG502S3HA">
    <property type="taxonomic scope" value="Eukaryota"/>
</dbReference>
<dbReference type="Gene3D" id="2.60.120.10">
    <property type="entry name" value="Jelly Rolls"/>
    <property type="match status" value="1"/>
</dbReference>
<dbReference type="AlphaFoldDB" id="E3RE41"/>
<dbReference type="EMBL" id="GL532340">
    <property type="protein sequence ID" value="EFQ96003.1"/>
    <property type="molecule type" value="Genomic_DNA"/>
</dbReference>
<dbReference type="PANTHER" id="PTHR36169:SF1">
    <property type="entry name" value="ACETATE KINASE EUTQ"/>
    <property type="match status" value="1"/>
</dbReference>
<protein>
    <recommendedName>
        <fullName evidence="4">Ethanolamine utilization protein</fullName>
    </recommendedName>
</protein>
<dbReference type="OrthoDB" id="4985585at2759"/>
<dbReference type="PANTHER" id="PTHR36169">
    <property type="entry name" value="ETHANOLAMINE UTILIZATION PROTEIN EUTQ"/>
    <property type="match status" value="1"/>
</dbReference>
<dbReference type="KEGG" id="pte:PTT_03640"/>
<dbReference type="Pfam" id="PF06249">
    <property type="entry name" value="EutQ"/>
    <property type="match status" value="1"/>
</dbReference>
<dbReference type="InterPro" id="IPR014710">
    <property type="entry name" value="RmlC-like_jellyroll"/>
</dbReference>
<evidence type="ECO:0000256" key="1">
    <source>
        <dbReference type="SAM" id="MobiDB-lite"/>
    </source>
</evidence>
<accession>E3RE41</accession>
<reference evidence="2 3" key="1">
    <citation type="journal article" date="2010" name="Genome Biol.">
        <title>A first genome assembly of the barley fungal pathogen Pyrenophora teres f. teres.</title>
        <authorList>
            <person name="Ellwood S.R."/>
            <person name="Liu Z."/>
            <person name="Syme R.A."/>
            <person name="Lai Z."/>
            <person name="Hane J.K."/>
            <person name="Keiper F."/>
            <person name="Moffat C.S."/>
            <person name="Oliver R.P."/>
            <person name="Friesen T.L."/>
        </authorList>
    </citation>
    <scope>NUCLEOTIDE SEQUENCE [LARGE SCALE GENOMIC DNA]</scope>
    <source>
        <strain evidence="2 3">0-1</strain>
    </source>
</reference>
<name>E3RE41_PYRTT</name>
<sequence>MITELSTNQNAPTNSESTNPEKPISGGFYRLEKGTPLVYTYTYDEMKIIVDGHFYISDETGKEVKAEKGDVFYFPKGSTITFKTDDFGLGFFVGQRKKDAA</sequence>
<dbReference type="SUPFAM" id="SSF51182">
    <property type="entry name" value="RmlC-like cupins"/>
    <property type="match status" value="1"/>
</dbReference>
<dbReference type="CDD" id="cd02228">
    <property type="entry name" value="cupin_EutQ"/>
    <property type="match status" value="1"/>
</dbReference>
<dbReference type="InterPro" id="IPR011051">
    <property type="entry name" value="RmlC_Cupin_sf"/>
</dbReference>